<accession>A0A2P2Q6A6</accession>
<evidence type="ECO:0000256" key="1">
    <source>
        <dbReference type="ARBA" id="ARBA00006405"/>
    </source>
</evidence>
<sequence length="158" mass="16892">MANKSDEFVKNSTKLLGSSSKERSSGKPSRLGRHDEPRRDTRVPIYRFGGTVHPPVTSICHSDLFPGPGAGVYPTRGDCGSGGSMHLGPNDLRWFDGMDGQPGFPGGQPGVPPGARFDPYGPPRVPGFEPGRFARNPWRPPGGTHPDLEHFGGGPGFF</sequence>
<protein>
    <recommendedName>
        <fullName evidence="4">PI31 proteasome regulator C-terminal domain-containing protein</fullName>
    </recommendedName>
</protein>
<evidence type="ECO:0000313" key="3">
    <source>
        <dbReference type="EMBL" id="MBX62525.1"/>
    </source>
</evidence>
<comment type="similarity">
    <text evidence="1">Belongs to the proteasome inhibitor PI31 family.</text>
</comment>
<dbReference type="AlphaFoldDB" id="A0A2P2Q6A6"/>
<dbReference type="PANTHER" id="PTHR13266">
    <property type="entry name" value="PROTEASOME INHIBITOR"/>
    <property type="match status" value="1"/>
</dbReference>
<dbReference type="GO" id="GO:0070628">
    <property type="term" value="F:proteasome binding"/>
    <property type="evidence" value="ECO:0007669"/>
    <property type="project" value="InterPro"/>
</dbReference>
<organism evidence="3">
    <name type="scientific">Rhizophora mucronata</name>
    <name type="common">Asiatic mangrove</name>
    <dbReference type="NCBI Taxonomy" id="61149"/>
    <lineage>
        <taxon>Eukaryota</taxon>
        <taxon>Viridiplantae</taxon>
        <taxon>Streptophyta</taxon>
        <taxon>Embryophyta</taxon>
        <taxon>Tracheophyta</taxon>
        <taxon>Spermatophyta</taxon>
        <taxon>Magnoliopsida</taxon>
        <taxon>eudicotyledons</taxon>
        <taxon>Gunneridae</taxon>
        <taxon>Pentapetalae</taxon>
        <taxon>rosids</taxon>
        <taxon>fabids</taxon>
        <taxon>Malpighiales</taxon>
        <taxon>Rhizophoraceae</taxon>
        <taxon>Rhizophora</taxon>
    </lineage>
</organism>
<dbReference type="PANTHER" id="PTHR13266:SF1">
    <property type="entry name" value="PROTEASOME INHIBITOR PI31 SUBUNIT"/>
    <property type="match status" value="1"/>
</dbReference>
<proteinExistence type="inferred from homology"/>
<dbReference type="InterPro" id="IPR045128">
    <property type="entry name" value="PI31-like"/>
</dbReference>
<evidence type="ECO:0000256" key="2">
    <source>
        <dbReference type="SAM" id="MobiDB-lite"/>
    </source>
</evidence>
<evidence type="ECO:0008006" key="4">
    <source>
        <dbReference type="Google" id="ProtNLM"/>
    </source>
</evidence>
<dbReference type="GO" id="GO:0043161">
    <property type="term" value="P:proteasome-mediated ubiquitin-dependent protein catabolic process"/>
    <property type="evidence" value="ECO:0007669"/>
    <property type="project" value="InterPro"/>
</dbReference>
<name>A0A2P2Q6A6_RHIMU</name>
<dbReference type="EMBL" id="GGEC01082041">
    <property type="protein sequence ID" value="MBX62525.1"/>
    <property type="molecule type" value="Transcribed_RNA"/>
</dbReference>
<feature type="region of interest" description="Disordered" evidence="2">
    <location>
        <begin position="1"/>
        <end position="42"/>
    </location>
</feature>
<feature type="compositionally biased region" description="Basic and acidic residues" evidence="2">
    <location>
        <begin position="32"/>
        <end position="42"/>
    </location>
</feature>
<dbReference type="GO" id="GO:0004866">
    <property type="term" value="F:endopeptidase inhibitor activity"/>
    <property type="evidence" value="ECO:0007669"/>
    <property type="project" value="InterPro"/>
</dbReference>
<reference evidence="3" key="1">
    <citation type="submission" date="2018-02" db="EMBL/GenBank/DDBJ databases">
        <title>Rhizophora mucronata_Transcriptome.</title>
        <authorList>
            <person name="Meera S.P."/>
            <person name="Sreeshan A."/>
            <person name="Augustine A."/>
        </authorList>
    </citation>
    <scope>NUCLEOTIDE SEQUENCE</scope>
    <source>
        <tissue evidence="3">Leaf</tissue>
    </source>
</reference>